<dbReference type="InterPro" id="IPR008969">
    <property type="entry name" value="CarboxyPept-like_regulatory"/>
</dbReference>
<feature type="signal peptide" evidence="1">
    <location>
        <begin position="1"/>
        <end position="25"/>
    </location>
</feature>
<dbReference type="RefSeq" id="WP_286650271.1">
    <property type="nucleotide sequence ID" value="NZ_JACAGK010000003.1"/>
</dbReference>
<evidence type="ECO:0008006" key="4">
    <source>
        <dbReference type="Google" id="ProtNLM"/>
    </source>
</evidence>
<evidence type="ECO:0000313" key="2">
    <source>
        <dbReference type="EMBL" id="MDM1046940.1"/>
    </source>
</evidence>
<feature type="chain" id="PRO_5047413392" description="Carboxypeptidase-like regulatory domain-containing protein" evidence="1">
    <location>
        <begin position="26"/>
        <end position="252"/>
    </location>
</feature>
<reference evidence="2" key="2">
    <citation type="journal article" date="2022" name="Sci. Total Environ.">
        <title>Prevalence, transmission, and molecular epidemiology of tet(X)-positive bacteria among humans, animals, and environmental niches in China: An epidemiological, and genomic-based study.</title>
        <authorList>
            <person name="Dong N."/>
            <person name="Zeng Y."/>
            <person name="Cai C."/>
            <person name="Sun C."/>
            <person name="Lu J."/>
            <person name="Liu C."/>
            <person name="Zhou H."/>
            <person name="Sun Q."/>
            <person name="Shu L."/>
            <person name="Wang H."/>
            <person name="Wang Y."/>
            <person name="Wang S."/>
            <person name="Wu C."/>
            <person name="Chan E.W."/>
            <person name="Chen G."/>
            <person name="Shen Z."/>
            <person name="Chen S."/>
            <person name="Zhang R."/>
        </authorList>
    </citation>
    <scope>NUCLEOTIDE SEQUENCE</scope>
    <source>
        <strain evidence="2">R1692</strain>
    </source>
</reference>
<dbReference type="Proteomes" id="UP001170954">
    <property type="component" value="Unassembled WGS sequence"/>
</dbReference>
<name>A0ABT7NIC2_9SPHI</name>
<keyword evidence="3" id="KW-1185">Reference proteome</keyword>
<dbReference type="SUPFAM" id="SSF49464">
    <property type="entry name" value="Carboxypeptidase regulatory domain-like"/>
    <property type="match status" value="1"/>
</dbReference>
<evidence type="ECO:0000313" key="3">
    <source>
        <dbReference type="Proteomes" id="UP001170954"/>
    </source>
</evidence>
<comment type="caution">
    <text evidence="2">The sequence shown here is derived from an EMBL/GenBank/DDBJ whole genome shotgun (WGS) entry which is preliminary data.</text>
</comment>
<proteinExistence type="predicted"/>
<keyword evidence="1" id="KW-0732">Signal</keyword>
<gene>
    <name evidence="2" type="ORF">HX018_01600</name>
</gene>
<sequence>MHYKIKNIVLLSLLLCLGCAFSLHAQEAGSISGLVLEKGTSTRISDVNVNNLKNGQSARTNAYGVFTIFAAVSDTLSFNKVGYGPVKTVVRTLEDILVDLQSGLTIETVVVTRTSKEAELRGYLDEYRKKGVYNNGQNKFGTYLASPATALYNLFGQEAKNAKRFEKYMHQELEATKVDRIFNKTLVTQLTKLEGEELQSFMDLYRPSYSTAQYWGQYDIMSYITRSFKSWDEQGRPKSQRLPKLEIPEQQK</sequence>
<evidence type="ECO:0000256" key="1">
    <source>
        <dbReference type="SAM" id="SignalP"/>
    </source>
</evidence>
<protein>
    <recommendedName>
        <fullName evidence="4">Carboxypeptidase-like regulatory domain-containing protein</fullName>
    </recommendedName>
</protein>
<organism evidence="2 3">
    <name type="scientific">Sphingobacterium hotanense</name>
    <dbReference type="NCBI Taxonomy" id="649196"/>
    <lineage>
        <taxon>Bacteria</taxon>
        <taxon>Pseudomonadati</taxon>
        <taxon>Bacteroidota</taxon>
        <taxon>Sphingobacteriia</taxon>
        <taxon>Sphingobacteriales</taxon>
        <taxon>Sphingobacteriaceae</taxon>
        <taxon>Sphingobacterium</taxon>
    </lineage>
</organism>
<reference evidence="2" key="1">
    <citation type="submission" date="2020-06" db="EMBL/GenBank/DDBJ databases">
        <authorList>
            <person name="Dong N."/>
        </authorList>
    </citation>
    <scope>NUCLEOTIDE SEQUENCE</scope>
    <source>
        <strain evidence="2">R1692</strain>
    </source>
</reference>
<dbReference type="EMBL" id="JACAGK010000003">
    <property type="protein sequence ID" value="MDM1046940.1"/>
    <property type="molecule type" value="Genomic_DNA"/>
</dbReference>
<accession>A0ABT7NIC2</accession>